<sequence length="69" mass="8245">MNDFDRNNYKYWKWGMFYKNPNDPSVWVPKRTGMGWTLNFAHALAYVYLALIIIAPLVFTLYKTGVFKF</sequence>
<evidence type="ECO:0000259" key="2">
    <source>
        <dbReference type="Pfam" id="PF19124"/>
    </source>
</evidence>
<keyword evidence="4" id="KW-1185">Reference proteome</keyword>
<name>A0A1G7HWC1_9SPHI</name>
<organism evidence="3 4">
    <name type="scientific">Mucilaginibacter pineti</name>
    <dbReference type="NCBI Taxonomy" id="1391627"/>
    <lineage>
        <taxon>Bacteria</taxon>
        <taxon>Pseudomonadati</taxon>
        <taxon>Bacteroidota</taxon>
        <taxon>Sphingobacteriia</taxon>
        <taxon>Sphingobacteriales</taxon>
        <taxon>Sphingobacteriaceae</taxon>
        <taxon>Mucilaginibacter</taxon>
    </lineage>
</organism>
<evidence type="ECO:0000313" key="3">
    <source>
        <dbReference type="EMBL" id="SDF04685.1"/>
    </source>
</evidence>
<dbReference type="OrthoDB" id="157646at2"/>
<feature type="transmembrane region" description="Helical" evidence="1">
    <location>
        <begin position="43"/>
        <end position="62"/>
    </location>
</feature>
<dbReference type="Proteomes" id="UP000199072">
    <property type="component" value="Unassembled WGS sequence"/>
</dbReference>
<reference evidence="3" key="1">
    <citation type="submission" date="2016-10" db="EMBL/GenBank/DDBJ databases">
        <authorList>
            <person name="de Groot N.N."/>
        </authorList>
    </citation>
    <scope>NUCLEOTIDE SEQUENCE [LARGE SCALE GENOMIC DNA]</scope>
    <source>
        <strain evidence="3">47C3B</strain>
    </source>
</reference>
<dbReference type="EMBL" id="FNAI01000012">
    <property type="protein sequence ID" value="SDF04685.1"/>
    <property type="molecule type" value="Genomic_DNA"/>
</dbReference>
<feature type="domain" description="DUF5808" evidence="2">
    <location>
        <begin position="21"/>
        <end position="44"/>
    </location>
</feature>
<dbReference type="STRING" id="1391627.SAMN05216464_11252"/>
<keyword evidence="1" id="KW-0812">Transmembrane</keyword>
<accession>A0A1G7HWC1</accession>
<dbReference type="Pfam" id="PF19124">
    <property type="entry name" value="DUF5808"/>
    <property type="match status" value="1"/>
</dbReference>
<keyword evidence="1" id="KW-0472">Membrane</keyword>
<dbReference type="RefSeq" id="WP_091152803.1">
    <property type="nucleotide sequence ID" value="NZ_FNAI01000012.1"/>
</dbReference>
<protein>
    <recommendedName>
        <fullName evidence="2">DUF5808 domain-containing protein</fullName>
    </recommendedName>
</protein>
<gene>
    <name evidence="3" type="ORF">SAMN05216464_11252</name>
</gene>
<proteinExistence type="predicted"/>
<evidence type="ECO:0000313" key="4">
    <source>
        <dbReference type="Proteomes" id="UP000199072"/>
    </source>
</evidence>
<keyword evidence="1" id="KW-1133">Transmembrane helix</keyword>
<dbReference type="InterPro" id="IPR043831">
    <property type="entry name" value="DUF5808"/>
</dbReference>
<dbReference type="AlphaFoldDB" id="A0A1G7HWC1"/>
<evidence type="ECO:0000256" key="1">
    <source>
        <dbReference type="SAM" id="Phobius"/>
    </source>
</evidence>